<feature type="region of interest" description="Disordered" evidence="1">
    <location>
        <begin position="1"/>
        <end position="181"/>
    </location>
</feature>
<feature type="compositionally biased region" description="Acidic residues" evidence="1">
    <location>
        <begin position="105"/>
        <end position="116"/>
    </location>
</feature>
<keyword evidence="3" id="KW-1185">Reference proteome</keyword>
<evidence type="ECO:0000313" key="2">
    <source>
        <dbReference type="EMBL" id="KIM37676.1"/>
    </source>
</evidence>
<organism evidence="2 3">
    <name type="scientific">Hebeloma cylindrosporum</name>
    <dbReference type="NCBI Taxonomy" id="76867"/>
    <lineage>
        <taxon>Eukaryota</taxon>
        <taxon>Fungi</taxon>
        <taxon>Dikarya</taxon>
        <taxon>Basidiomycota</taxon>
        <taxon>Agaricomycotina</taxon>
        <taxon>Agaricomycetes</taxon>
        <taxon>Agaricomycetidae</taxon>
        <taxon>Agaricales</taxon>
        <taxon>Agaricineae</taxon>
        <taxon>Hymenogastraceae</taxon>
        <taxon>Hebeloma</taxon>
    </lineage>
</organism>
<proteinExistence type="predicted"/>
<feature type="compositionally biased region" description="Low complexity" evidence="1">
    <location>
        <begin position="48"/>
        <end position="59"/>
    </location>
</feature>
<dbReference type="Proteomes" id="UP000053424">
    <property type="component" value="Unassembled WGS sequence"/>
</dbReference>
<feature type="region of interest" description="Disordered" evidence="1">
    <location>
        <begin position="199"/>
        <end position="237"/>
    </location>
</feature>
<dbReference type="EMBL" id="KN831795">
    <property type="protein sequence ID" value="KIM37676.1"/>
    <property type="molecule type" value="Genomic_DNA"/>
</dbReference>
<gene>
    <name evidence="2" type="ORF">M413DRAFT_30622</name>
</gene>
<sequence>MDVDPPSSFPLPGSDQEMQSVVEDLFPPSPPALRNDTPQPPSPSFQNASPMGSPSAPAPVTTYKGKGKGRAAPDVATARQQLAASGAAQEPTKRLLRPSAWGDFGDIDLDSDDIQENETRKRKESHVHDEDPSTSKRSRRSTEDDDFDTETKVRIVTRRPPTAPKDMDMDTDLDLEPDYTSFNPARRRMNFVRLGSVTAGANENPESNVPLDFTQLPGPSSTRARGGKAAKRRGGLR</sequence>
<evidence type="ECO:0000256" key="1">
    <source>
        <dbReference type="SAM" id="MobiDB-lite"/>
    </source>
</evidence>
<protein>
    <submittedName>
        <fullName evidence="2">Uncharacterized protein</fullName>
    </submittedName>
</protein>
<feature type="compositionally biased region" description="Basic and acidic residues" evidence="1">
    <location>
        <begin position="117"/>
        <end position="134"/>
    </location>
</feature>
<accession>A0A0C3C239</accession>
<evidence type="ECO:0000313" key="3">
    <source>
        <dbReference type="Proteomes" id="UP000053424"/>
    </source>
</evidence>
<reference evidence="2 3" key="1">
    <citation type="submission" date="2014-04" db="EMBL/GenBank/DDBJ databases">
        <authorList>
            <consortium name="DOE Joint Genome Institute"/>
            <person name="Kuo A."/>
            <person name="Gay G."/>
            <person name="Dore J."/>
            <person name="Kohler A."/>
            <person name="Nagy L.G."/>
            <person name="Floudas D."/>
            <person name="Copeland A."/>
            <person name="Barry K.W."/>
            <person name="Cichocki N."/>
            <person name="Veneault-Fourrey C."/>
            <person name="LaButti K."/>
            <person name="Lindquist E.A."/>
            <person name="Lipzen A."/>
            <person name="Lundell T."/>
            <person name="Morin E."/>
            <person name="Murat C."/>
            <person name="Sun H."/>
            <person name="Tunlid A."/>
            <person name="Henrissat B."/>
            <person name="Grigoriev I.V."/>
            <person name="Hibbett D.S."/>
            <person name="Martin F."/>
            <person name="Nordberg H.P."/>
            <person name="Cantor M.N."/>
            <person name="Hua S.X."/>
        </authorList>
    </citation>
    <scope>NUCLEOTIDE SEQUENCE [LARGE SCALE GENOMIC DNA]</scope>
    <source>
        <strain evidence="3">h7</strain>
    </source>
</reference>
<feature type="compositionally biased region" description="Basic residues" evidence="1">
    <location>
        <begin position="225"/>
        <end position="237"/>
    </location>
</feature>
<reference evidence="3" key="2">
    <citation type="submission" date="2015-01" db="EMBL/GenBank/DDBJ databases">
        <title>Evolutionary Origins and Diversification of the Mycorrhizal Mutualists.</title>
        <authorList>
            <consortium name="DOE Joint Genome Institute"/>
            <consortium name="Mycorrhizal Genomics Consortium"/>
            <person name="Kohler A."/>
            <person name="Kuo A."/>
            <person name="Nagy L.G."/>
            <person name="Floudas D."/>
            <person name="Copeland A."/>
            <person name="Barry K.W."/>
            <person name="Cichocki N."/>
            <person name="Veneault-Fourrey C."/>
            <person name="LaButti K."/>
            <person name="Lindquist E.A."/>
            <person name="Lipzen A."/>
            <person name="Lundell T."/>
            <person name="Morin E."/>
            <person name="Murat C."/>
            <person name="Riley R."/>
            <person name="Ohm R."/>
            <person name="Sun H."/>
            <person name="Tunlid A."/>
            <person name="Henrissat B."/>
            <person name="Grigoriev I.V."/>
            <person name="Hibbett D.S."/>
            <person name="Martin F."/>
        </authorList>
    </citation>
    <scope>NUCLEOTIDE SEQUENCE [LARGE SCALE GENOMIC DNA]</scope>
    <source>
        <strain evidence="3">h7</strain>
    </source>
</reference>
<name>A0A0C3C239_HEBCY</name>
<dbReference type="HOGENOM" id="CLU_1170763_0_0_1"/>
<dbReference type="AlphaFoldDB" id="A0A0C3C239"/>